<proteinExistence type="inferred from homology"/>
<feature type="non-terminal residue" evidence="4">
    <location>
        <position position="147"/>
    </location>
</feature>
<dbReference type="InterPro" id="IPR013919">
    <property type="entry name" value="Pex16"/>
</dbReference>
<keyword evidence="2" id="KW-0962">Peroxisome biogenesis</keyword>
<dbReference type="Proteomes" id="UP000070501">
    <property type="component" value="Unassembled WGS sequence"/>
</dbReference>
<evidence type="ECO:0000256" key="2">
    <source>
        <dbReference type="RuleBase" id="RU365003"/>
    </source>
</evidence>
<sequence>MAQSADVVRSAPPRPSRAPAATNSSPGNPVTKMLALPPRWLHMYSDFIAKNQGQVSQIESGLRSLTYIIPGRFRDAEIASETVHSGVQLLTLYHDALLRRAAAKNPTASRPAPTPHGRYTQFWIAKSGVYKRIALLLQVVQYTELLW</sequence>
<reference evidence="5" key="1">
    <citation type="submission" date="2016-02" db="EMBL/GenBank/DDBJ databases">
        <title>Draft genome sequence of Microdochium bolleyi, a fungal endophyte of beachgrass.</title>
        <authorList>
            <consortium name="DOE Joint Genome Institute"/>
            <person name="David A.S."/>
            <person name="May G."/>
            <person name="Haridas S."/>
            <person name="Lim J."/>
            <person name="Wang M."/>
            <person name="Labutti K."/>
            <person name="Lipzen A."/>
            <person name="Barry K."/>
            <person name="Grigoriev I.V."/>
        </authorList>
    </citation>
    <scope>NUCLEOTIDE SEQUENCE [LARGE SCALE GENOMIC DNA]</scope>
    <source>
        <strain evidence="5">J235TASD1</strain>
    </source>
</reference>
<evidence type="ECO:0000256" key="1">
    <source>
        <dbReference type="ARBA" id="ARBA00009505"/>
    </source>
</evidence>
<dbReference type="EMBL" id="KQ964255">
    <property type="protein sequence ID" value="KXJ89370.1"/>
    <property type="molecule type" value="Genomic_DNA"/>
</dbReference>
<dbReference type="OrthoDB" id="2021143at2759"/>
<organism evidence="4 5">
    <name type="scientific">Microdochium bolleyi</name>
    <dbReference type="NCBI Taxonomy" id="196109"/>
    <lineage>
        <taxon>Eukaryota</taxon>
        <taxon>Fungi</taxon>
        <taxon>Dikarya</taxon>
        <taxon>Ascomycota</taxon>
        <taxon>Pezizomycotina</taxon>
        <taxon>Sordariomycetes</taxon>
        <taxon>Xylariomycetidae</taxon>
        <taxon>Xylariales</taxon>
        <taxon>Microdochiaceae</taxon>
        <taxon>Microdochium</taxon>
    </lineage>
</organism>
<comment type="subcellular location">
    <subcellularLocation>
        <location evidence="2">Peroxisome membrane</location>
    </subcellularLocation>
</comment>
<name>A0A136IWH8_9PEZI</name>
<dbReference type="GO" id="GO:0005778">
    <property type="term" value="C:peroxisomal membrane"/>
    <property type="evidence" value="ECO:0007669"/>
    <property type="project" value="UniProtKB-SubCell"/>
</dbReference>
<dbReference type="Pfam" id="PF08610">
    <property type="entry name" value="Pex16"/>
    <property type="match status" value="1"/>
</dbReference>
<dbReference type="PANTHER" id="PTHR13299">
    <property type="entry name" value="PEROXISOMAL MEMBRANE PROTEIN PEX16"/>
    <property type="match status" value="1"/>
</dbReference>
<evidence type="ECO:0000256" key="3">
    <source>
        <dbReference type="SAM" id="MobiDB-lite"/>
    </source>
</evidence>
<feature type="region of interest" description="Disordered" evidence="3">
    <location>
        <begin position="1"/>
        <end position="31"/>
    </location>
</feature>
<dbReference type="AlphaFoldDB" id="A0A136IWH8"/>
<evidence type="ECO:0000313" key="5">
    <source>
        <dbReference type="Proteomes" id="UP000070501"/>
    </source>
</evidence>
<keyword evidence="5" id="KW-1185">Reference proteome</keyword>
<gene>
    <name evidence="4" type="ORF">Micbo1qcDRAFT_165429</name>
</gene>
<dbReference type="InParanoid" id="A0A136IWH8"/>
<accession>A0A136IWH8</accession>
<evidence type="ECO:0000313" key="4">
    <source>
        <dbReference type="EMBL" id="KXJ89370.1"/>
    </source>
</evidence>
<dbReference type="GO" id="GO:0007031">
    <property type="term" value="P:peroxisome organization"/>
    <property type="evidence" value="ECO:0007669"/>
    <property type="project" value="UniProtKB-KW"/>
</dbReference>
<protein>
    <recommendedName>
        <fullName evidence="2">Peroxisomal membrane protein PEX16</fullName>
    </recommendedName>
</protein>
<dbReference type="STRING" id="196109.A0A136IWH8"/>
<dbReference type="PANTHER" id="PTHR13299:SF0">
    <property type="entry name" value="PEROXISOMAL MEMBRANE PROTEIN PEX16"/>
    <property type="match status" value="1"/>
</dbReference>
<comment type="similarity">
    <text evidence="1 2">Belongs to the peroxin-16 family.</text>
</comment>
<keyword evidence="2" id="KW-0576">Peroxisome</keyword>
<feature type="compositionally biased region" description="Low complexity" evidence="3">
    <location>
        <begin position="17"/>
        <end position="26"/>
    </location>
</feature>